<evidence type="ECO:0000256" key="4">
    <source>
        <dbReference type="ARBA" id="ARBA00022803"/>
    </source>
</evidence>
<dbReference type="InterPro" id="IPR050754">
    <property type="entry name" value="FKBP4/5/8-like"/>
</dbReference>
<reference evidence="10 11" key="1">
    <citation type="journal article" date="2015" name="Nat. Commun.">
        <title>Outbred genome sequencing and CRISPR/Cas9 gene editing in butterflies.</title>
        <authorList>
            <person name="Li X."/>
            <person name="Fan D."/>
            <person name="Zhang W."/>
            <person name="Liu G."/>
            <person name="Zhang L."/>
            <person name="Zhao L."/>
            <person name="Fang X."/>
            <person name="Chen L."/>
            <person name="Dong Y."/>
            <person name="Chen Y."/>
            <person name="Ding Y."/>
            <person name="Zhao R."/>
            <person name="Feng M."/>
            <person name="Zhu Y."/>
            <person name="Feng Y."/>
            <person name="Jiang X."/>
            <person name="Zhu D."/>
            <person name="Xiang H."/>
            <person name="Feng X."/>
            <person name="Li S."/>
            <person name="Wang J."/>
            <person name="Zhang G."/>
            <person name="Kronforst M.R."/>
            <person name="Wang W."/>
        </authorList>
    </citation>
    <scope>NUCLEOTIDE SEQUENCE [LARGE SCALE GENOMIC DNA]</scope>
    <source>
        <strain evidence="10">Ya'a_city_454_Pm</strain>
        <tissue evidence="10">Whole body</tissue>
    </source>
</reference>
<dbReference type="InParanoid" id="A0A0N0PDA5"/>
<dbReference type="PANTHER" id="PTHR46512">
    <property type="entry name" value="PEPTIDYLPROLYL ISOMERASE"/>
    <property type="match status" value="1"/>
</dbReference>
<dbReference type="AlphaFoldDB" id="A0A0N0PDA5"/>
<evidence type="ECO:0000256" key="6">
    <source>
        <dbReference type="ARBA" id="ARBA00023235"/>
    </source>
</evidence>
<dbReference type="Pfam" id="PF23651">
    <property type="entry name" value="TRAF_BTBD17"/>
    <property type="match status" value="1"/>
</dbReference>
<evidence type="ECO:0000313" key="10">
    <source>
        <dbReference type="EMBL" id="KPJ16331.1"/>
    </source>
</evidence>
<evidence type="ECO:0000259" key="9">
    <source>
        <dbReference type="PROSITE" id="PS50059"/>
    </source>
</evidence>
<comment type="catalytic activity">
    <reaction evidence="1 7">
        <text>[protein]-peptidylproline (omega=180) = [protein]-peptidylproline (omega=0)</text>
        <dbReference type="Rhea" id="RHEA:16237"/>
        <dbReference type="Rhea" id="RHEA-COMP:10747"/>
        <dbReference type="Rhea" id="RHEA-COMP:10748"/>
        <dbReference type="ChEBI" id="CHEBI:83833"/>
        <dbReference type="ChEBI" id="CHEBI:83834"/>
        <dbReference type="EC" id="5.2.1.8"/>
    </reaction>
</comment>
<protein>
    <recommendedName>
        <fullName evidence="2 7">peptidylprolyl isomerase</fullName>
        <ecNumber evidence="2 7">5.2.1.8</ecNumber>
    </recommendedName>
</protein>
<gene>
    <name evidence="10" type="ORF">RR48_00926</name>
</gene>
<dbReference type="Gene3D" id="3.10.50.40">
    <property type="match status" value="1"/>
</dbReference>
<dbReference type="SMART" id="SM00028">
    <property type="entry name" value="TPR"/>
    <property type="match status" value="3"/>
</dbReference>
<keyword evidence="11" id="KW-1185">Reference proteome</keyword>
<dbReference type="PROSITE" id="PS50005">
    <property type="entry name" value="TPR"/>
    <property type="match status" value="2"/>
</dbReference>
<dbReference type="InterPro" id="IPR001179">
    <property type="entry name" value="PPIase_FKBP_dom"/>
</dbReference>
<dbReference type="PANTHER" id="PTHR46512:SF9">
    <property type="entry name" value="PEPTIDYLPROLYL ISOMERASE"/>
    <property type="match status" value="1"/>
</dbReference>
<evidence type="ECO:0000256" key="5">
    <source>
        <dbReference type="ARBA" id="ARBA00023110"/>
    </source>
</evidence>
<dbReference type="SUPFAM" id="SSF54534">
    <property type="entry name" value="FKBP-like"/>
    <property type="match status" value="1"/>
</dbReference>
<dbReference type="InterPro" id="IPR019734">
    <property type="entry name" value="TPR_rpt"/>
</dbReference>
<evidence type="ECO:0000256" key="7">
    <source>
        <dbReference type="PROSITE-ProRule" id="PRU00277"/>
    </source>
</evidence>
<proteinExistence type="predicted"/>
<dbReference type="SUPFAM" id="SSF48452">
    <property type="entry name" value="TPR-like"/>
    <property type="match status" value="1"/>
</dbReference>
<dbReference type="Pfam" id="PF13181">
    <property type="entry name" value="TPR_8"/>
    <property type="match status" value="1"/>
</dbReference>
<evidence type="ECO:0000256" key="8">
    <source>
        <dbReference type="PROSITE-ProRule" id="PRU00339"/>
    </source>
</evidence>
<dbReference type="GO" id="GO:0003755">
    <property type="term" value="F:peptidyl-prolyl cis-trans isomerase activity"/>
    <property type="evidence" value="ECO:0007669"/>
    <property type="project" value="UniProtKB-KW"/>
</dbReference>
<name>A0A0N0PDA5_PAPMA</name>
<dbReference type="InterPro" id="IPR011990">
    <property type="entry name" value="TPR-like_helical_dom_sf"/>
</dbReference>
<dbReference type="EC" id="5.2.1.8" evidence="2 7"/>
<feature type="repeat" description="TPR" evidence="8">
    <location>
        <begin position="321"/>
        <end position="354"/>
    </location>
</feature>
<keyword evidence="5 7" id="KW-0697">Rotamase</keyword>
<dbReference type="EMBL" id="KQ460271">
    <property type="protein sequence ID" value="KPJ16331.1"/>
    <property type="molecule type" value="Genomic_DNA"/>
</dbReference>
<feature type="repeat" description="TPR" evidence="8">
    <location>
        <begin position="409"/>
        <end position="442"/>
    </location>
</feature>
<dbReference type="STRING" id="76193.A0A0N0PDA5"/>
<keyword evidence="4 8" id="KW-0802">TPR repeat</keyword>
<dbReference type="InterPro" id="IPR046357">
    <property type="entry name" value="PPIase_dom_sf"/>
</dbReference>
<dbReference type="FunFam" id="3.10.50.40:FF:000013">
    <property type="entry name" value="Peptidylprolyl isomerase"/>
    <property type="match status" value="1"/>
</dbReference>
<evidence type="ECO:0000256" key="1">
    <source>
        <dbReference type="ARBA" id="ARBA00000971"/>
    </source>
</evidence>
<dbReference type="Pfam" id="PF00254">
    <property type="entry name" value="FKBP_C"/>
    <property type="match status" value="1"/>
</dbReference>
<keyword evidence="3" id="KW-0677">Repeat</keyword>
<keyword evidence="6 7" id="KW-0413">Isomerase</keyword>
<evidence type="ECO:0000313" key="11">
    <source>
        <dbReference type="Proteomes" id="UP000053240"/>
    </source>
</evidence>
<feature type="domain" description="PPIase FKBP-type" evidence="9">
    <location>
        <begin position="216"/>
        <end position="304"/>
    </location>
</feature>
<evidence type="ECO:0000256" key="3">
    <source>
        <dbReference type="ARBA" id="ARBA00022737"/>
    </source>
</evidence>
<organism evidence="10 11">
    <name type="scientific">Papilio machaon</name>
    <name type="common">Old World swallowtail butterfly</name>
    <dbReference type="NCBI Taxonomy" id="76193"/>
    <lineage>
        <taxon>Eukaryota</taxon>
        <taxon>Metazoa</taxon>
        <taxon>Ecdysozoa</taxon>
        <taxon>Arthropoda</taxon>
        <taxon>Hexapoda</taxon>
        <taxon>Insecta</taxon>
        <taxon>Pterygota</taxon>
        <taxon>Neoptera</taxon>
        <taxon>Endopterygota</taxon>
        <taxon>Lepidoptera</taxon>
        <taxon>Glossata</taxon>
        <taxon>Ditrysia</taxon>
        <taxon>Papilionoidea</taxon>
        <taxon>Papilionidae</taxon>
        <taxon>Papilioninae</taxon>
        <taxon>Papilio</taxon>
    </lineage>
</organism>
<dbReference type="PROSITE" id="PS50059">
    <property type="entry name" value="FKBP_PPIASE"/>
    <property type="match status" value="1"/>
</dbReference>
<dbReference type="Gene3D" id="1.25.40.10">
    <property type="entry name" value="Tetratricopeptide repeat domain"/>
    <property type="match status" value="1"/>
</dbReference>
<evidence type="ECO:0000256" key="2">
    <source>
        <dbReference type="ARBA" id="ARBA00013194"/>
    </source>
</evidence>
<sequence>MYRDGFLVGQYERVWEVQQTAGGRALFTPRLYTEDTWGSVLAVDNFHSLPCYHMRTFIFSTRPALADIAHTDRMMEWTVDLYPKGVWFRKSMLIAWSGTYDVPEAVLRTVRIAITCLSVTAPDPYRPEPDVRVKVTTPPTNKLPLTIKVTTPPTNKLPLTIKVTTPPTNKLPLTIKVTTPPTNKLPPTIKASENDKNALEIQRALWDTFQANRTANGYDLVELEGRLQADGKVFDTRTLSFPLGEGTENNICEGIERALEKFQKGEKSRLTIAPKYGFKSEGNASLGVPPDSTLEYIVKLVNFEKAKESWAMDGTEKLEQAKIFKEKGTGYFKNNKYQLAIKMYKRVTSLLEDMIEDTSESEDNKTQAKELLLSAYLNLSLVYLKVTPAHHFEARDFATKALKFDPENVKGLFRRGQALLGLGEAEQAIEDFQKVVNAEPQNKVCKGYNFRVKKWDPSASTSFRLKYFLLKSDHQGRSFAVTHIKKPVELITSFFLKSAKNTIYCCIKLLMCFIHLH</sequence>
<accession>A0A0N0PDA5</accession>
<dbReference type="Proteomes" id="UP000053240">
    <property type="component" value="Unassembled WGS sequence"/>
</dbReference>
<dbReference type="InterPro" id="IPR056184">
    <property type="entry name" value="TRAF_BTBD17"/>
</dbReference>